<accession>A0ABV9WID5</accession>
<dbReference type="SMART" id="SM00855">
    <property type="entry name" value="PGAM"/>
    <property type="match status" value="1"/>
</dbReference>
<keyword evidence="4" id="KW-1185">Reference proteome</keyword>
<gene>
    <name evidence="3" type="ORF">ACFPIJ_63240</name>
</gene>
<protein>
    <submittedName>
        <fullName evidence="3">Histidine phosphatase family protein</fullName>
    </submittedName>
</protein>
<dbReference type="Gene3D" id="3.40.50.1240">
    <property type="entry name" value="Phosphoglycerate mutase-like"/>
    <property type="match status" value="1"/>
</dbReference>
<dbReference type="CDD" id="cd07067">
    <property type="entry name" value="HP_PGM_like"/>
    <property type="match status" value="1"/>
</dbReference>
<evidence type="ECO:0000313" key="4">
    <source>
        <dbReference type="Proteomes" id="UP001595912"/>
    </source>
</evidence>
<name>A0ABV9WID5_9ACTN</name>
<evidence type="ECO:0000256" key="1">
    <source>
        <dbReference type="ARBA" id="ARBA00023152"/>
    </source>
</evidence>
<evidence type="ECO:0000313" key="3">
    <source>
        <dbReference type="EMBL" id="MFC5008517.1"/>
    </source>
</evidence>
<keyword evidence="1" id="KW-0324">Glycolysis</keyword>
<dbReference type="Pfam" id="PF00300">
    <property type="entry name" value="His_Phos_1"/>
    <property type="match status" value="1"/>
</dbReference>
<dbReference type="PANTHER" id="PTHR48100">
    <property type="entry name" value="BROAD-SPECIFICITY PHOSPHATASE YOR283W-RELATED"/>
    <property type="match status" value="1"/>
</dbReference>
<dbReference type="InterPro" id="IPR029033">
    <property type="entry name" value="His_PPase_superfam"/>
</dbReference>
<proteinExistence type="predicted"/>
<dbReference type="SUPFAM" id="SSF53254">
    <property type="entry name" value="Phosphoglycerate mutase-like"/>
    <property type="match status" value="1"/>
</dbReference>
<keyword evidence="2" id="KW-0413">Isomerase</keyword>
<dbReference type="EMBL" id="JBHSIU010000131">
    <property type="protein sequence ID" value="MFC5008517.1"/>
    <property type="molecule type" value="Genomic_DNA"/>
</dbReference>
<sequence>MAELQWLGVIRHGQSTGNVLAQQAEQDGLEEIAIPERDADVPLSDLGREQAAAAGRWIAGLPTGERPHVAVVSPYLRTRQTAELALAGTGIPAVFDERLRDRELGVIDLLTTRGVEARLPQEAARRRRLGRFYYRPPGGESWADVLLRLRSLLGDVRSEHPGGRVVLFGHEAVIMLVRYLVEGLDEASLTELAHATALGNCSLSSWRSDGDGLRPERFNAPLFP</sequence>
<dbReference type="InterPro" id="IPR050275">
    <property type="entry name" value="PGM_Phosphatase"/>
</dbReference>
<dbReference type="PROSITE" id="PS00175">
    <property type="entry name" value="PG_MUTASE"/>
    <property type="match status" value="1"/>
</dbReference>
<comment type="caution">
    <text evidence="3">The sequence shown here is derived from an EMBL/GenBank/DDBJ whole genome shotgun (WGS) entry which is preliminary data.</text>
</comment>
<dbReference type="InterPro" id="IPR001345">
    <property type="entry name" value="PG/BPGM_mutase_AS"/>
</dbReference>
<dbReference type="RefSeq" id="WP_380129214.1">
    <property type="nucleotide sequence ID" value="NZ_JBHSIU010000131.1"/>
</dbReference>
<organism evidence="3 4">
    <name type="scientific">Dactylosporangium cerinum</name>
    <dbReference type="NCBI Taxonomy" id="1434730"/>
    <lineage>
        <taxon>Bacteria</taxon>
        <taxon>Bacillati</taxon>
        <taxon>Actinomycetota</taxon>
        <taxon>Actinomycetes</taxon>
        <taxon>Micromonosporales</taxon>
        <taxon>Micromonosporaceae</taxon>
        <taxon>Dactylosporangium</taxon>
    </lineage>
</organism>
<reference evidence="4" key="1">
    <citation type="journal article" date="2019" name="Int. J. Syst. Evol. Microbiol.">
        <title>The Global Catalogue of Microorganisms (GCM) 10K type strain sequencing project: providing services to taxonomists for standard genome sequencing and annotation.</title>
        <authorList>
            <consortium name="The Broad Institute Genomics Platform"/>
            <consortium name="The Broad Institute Genome Sequencing Center for Infectious Disease"/>
            <person name="Wu L."/>
            <person name="Ma J."/>
        </authorList>
    </citation>
    <scope>NUCLEOTIDE SEQUENCE [LARGE SCALE GENOMIC DNA]</scope>
    <source>
        <strain evidence="4">CGMCC 4.7152</strain>
    </source>
</reference>
<dbReference type="PANTHER" id="PTHR48100:SF1">
    <property type="entry name" value="HISTIDINE PHOSPHATASE FAMILY PROTEIN-RELATED"/>
    <property type="match status" value="1"/>
</dbReference>
<evidence type="ECO:0000256" key="2">
    <source>
        <dbReference type="ARBA" id="ARBA00023235"/>
    </source>
</evidence>
<dbReference type="InterPro" id="IPR013078">
    <property type="entry name" value="His_Pase_superF_clade-1"/>
</dbReference>
<dbReference type="Proteomes" id="UP001595912">
    <property type="component" value="Unassembled WGS sequence"/>
</dbReference>